<proteinExistence type="predicted"/>
<dbReference type="InterPro" id="IPR010287">
    <property type="entry name" value="DUF892_YciF-like"/>
</dbReference>
<reference evidence="1 2" key="1">
    <citation type="submission" date="2019-01" db="EMBL/GenBank/DDBJ databases">
        <title>Mucilaginibacter antarcticum sp. nov., isolated from antarctic soil.</title>
        <authorList>
            <person name="Yan Y.-Q."/>
            <person name="Du Z.-J."/>
        </authorList>
    </citation>
    <scope>NUCLEOTIDE SEQUENCE [LARGE SCALE GENOMIC DNA]</scope>
    <source>
        <strain evidence="1 2">F01003</strain>
    </source>
</reference>
<dbReference type="InterPro" id="IPR012347">
    <property type="entry name" value="Ferritin-like"/>
</dbReference>
<sequence length="65" mass="7312">MDPTGRSIYQCRSGNQIVQGLTLIFSLFLFDPGRQKVEYYEIATYGGLRTLAPTKGRDDVAELLQ</sequence>
<evidence type="ECO:0000313" key="2">
    <source>
        <dbReference type="Proteomes" id="UP000286701"/>
    </source>
</evidence>
<dbReference type="SUPFAM" id="SSF47240">
    <property type="entry name" value="Ferritin-like"/>
    <property type="match status" value="1"/>
</dbReference>
<dbReference type="Gene3D" id="1.20.1260.10">
    <property type="match status" value="1"/>
</dbReference>
<comment type="caution">
    <text evidence="1">The sequence shown here is derived from an EMBL/GenBank/DDBJ whole genome shotgun (WGS) entry which is preliminary data.</text>
</comment>
<organism evidence="1 2">
    <name type="scientific">Mucilaginibacter gilvus</name>
    <dbReference type="NCBI Taxonomy" id="2305909"/>
    <lineage>
        <taxon>Bacteria</taxon>
        <taxon>Pseudomonadati</taxon>
        <taxon>Bacteroidota</taxon>
        <taxon>Sphingobacteriia</taxon>
        <taxon>Sphingobacteriales</taxon>
        <taxon>Sphingobacteriaceae</taxon>
        <taxon>Mucilaginibacter</taxon>
    </lineage>
</organism>
<dbReference type="Pfam" id="PF05974">
    <property type="entry name" value="DUF892"/>
    <property type="match status" value="1"/>
</dbReference>
<dbReference type="AlphaFoldDB" id="A0A3S3VDT2"/>
<evidence type="ECO:0000313" key="1">
    <source>
        <dbReference type="EMBL" id="RWY51278.1"/>
    </source>
</evidence>
<gene>
    <name evidence="1" type="ORF">EPL05_14285</name>
</gene>
<keyword evidence="2" id="KW-1185">Reference proteome</keyword>
<name>A0A3S3VDT2_9SPHI</name>
<dbReference type="EMBL" id="SBIW01000006">
    <property type="protein sequence ID" value="RWY51278.1"/>
    <property type="molecule type" value="Genomic_DNA"/>
</dbReference>
<dbReference type="InterPro" id="IPR009078">
    <property type="entry name" value="Ferritin-like_SF"/>
</dbReference>
<accession>A0A3S3VDT2</accession>
<dbReference type="Proteomes" id="UP000286701">
    <property type="component" value="Unassembled WGS sequence"/>
</dbReference>
<protein>
    <submittedName>
        <fullName evidence="1">DUF892 family protein</fullName>
    </submittedName>
</protein>